<comment type="caution">
    <text evidence="2">The sequence shown here is derived from an EMBL/GenBank/DDBJ whole genome shotgun (WGS) entry which is preliminary data.</text>
</comment>
<dbReference type="EMBL" id="BMAV01005186">
    <property type="protein sequence ID" value="GFY46081.1"/>
    <property type="molecule type" value="Genomic_DNA"/>
</dbReference>
<evidence type="ECO:0000313" key="2">
    <source>
        <dbReference type="EMBL" id="GFY46081.1"/>
    </source>
</evidence>
<feature type="region of interest" description="Disordered" evidence="1">
    <location>
        <begin position="101"/>
        <end position="123"/>
    </location>
</feature>
<sequence length="159" mass="17814">MASTNDDSMTLDSRTPSRSSTPTPSILCQSRIDLTDDIQRYSILIQGTNDTLNSLQRYGNFNPEDTHVLHLRSLLQSYSSNHHLAVSEFSSLSPCDTPDCPYHHTPHSTPSKNPQNSQETVSDNALNGDIVKNISHKRKDNEDGFITPLLSKIEKFKML</sequence>
<dbReference type="AlphaFoldDB" id="A0A8X7BV41"/>
<dbReference type="Proteomes" id="UP000886998">
    <property type="component" value="Unassembled WGS sequence"/>
</dbReference>
<proteinExistence type="predicted"/>
<name>A0A8X7BV41_9ARAC</name>
<feature type="compositionally biased region" description="Polar residues" evidence="1">
    <location>
        <begin position="1"/>
        <end position="12"/>
    </location>
</feature>
<organism evidence="2 3">
    <name type="scientific">Trichonephila inaurata madagascariensis</name>
    <dbReference type="NCBI Taxonomy" id="2747483"/>
    <lineage>
        <taxon>Eukaryota</taxon>
        <taxon>Metazoa</taxon>
        <taxon>Ecdysozoa</taxon>
        <taxon>Arthropoda</taxon>
        <taxon>Chelicerata</taxon>
        <taxon>Arachnida</taxon>
        <taxon>Araneae</taxon>
        <taxon>Araneomorphae</taxon>
        <taxon>Entelegynae</taxon>
        <taxon>Araneoidea</taxon>
        <taxon>Nephilidae</taxon>
        <taxon>Trichonephila</taxon>
        <taxon>Trichonephila inaurata</taxon>
    </lineage>
</organism>
<accession>A0A8X7BV41</accession>
<protein>
    <submittedName>
        <fullName evidence="2">Uncharacterized protein</fullName>
    </submittedName>
</protein>
<feature type="compositionally biased region" description="Low complexity" evidence="1">
    <location>
        <begin position="13"/>
        <end position="25"/>
    </location>
</feature>
<evidence type="ECO:0000256" key="1">
    <source>
        <dbReference type="SAM" id="MobiDB-lite"/>
    </source>
</evidence>
<dbReference type="OrthoDB" id="10521205at2759"/>
<keyword evidence="3" id="KW-1185">Reference proteome</keyword>
<evidence type="ECO:0000313" key="3">
    <source>
        <dbReference type="Proteomes" id="UP000886998"/>
    </source>
</evidence>
<feature type="compositionally biased region" description="Polar residues" evidence="1">
    <location>
        <begin position="107"/>
        <end position="123"/>
    </location>
</feature>
<feature type="region of interest" description="Disordered" evidence="1">
    <location>
        <begin position="1"/>
        <end position="25"/>
    </location>
</feature>
<reference evidence="2" key="1">
    <citation type="submission" date="2020-08" db="EMBL/GenBank/DDBJ databases">
        <title>Multicomponent nature underlies the extraordinary mechanical properties of spider dragline silk.</title>
        <authorList>
            <person name="Kono N."/>
            <person name="Nakamura H."/>
            <person name="Mori M."/>
            <person name="Yoshida Y."/>
            <person name="Ohtoshi R."/>
            <person name="Malay A.D."/>
            <person name="Moran D.A.P."/>
            <person name="Tomita M."/>
            <person name="Numata K."/>
            <person name="Arakawa K."/>
        </authorList>
    </citation>
    <scope>NUCLEOTIDE SEQUENCE</scope>
</reference>
<gene>
    <name evidence="2" type="ORF">TNIN_18281</name>
</gene>